<evidence type="ECO:0000256" key="1">
    <source>
        <dbReference type="SAM" id="Phobius"/>
    </source>
</evidence>
<dbReference type="SUPFAM" id="SSF89069">
    <property type="entry name" value="N-terminal, cytoplasmic domain of anti-sigmaE factor RseA"/>
    <property type="match status" value="1"/>
</dbReference>
<dbReference type="Pfam" id="PF03872">
    <property type="entry name" value="RseA_N"/>
    <property type="match status" value="1"/>
</dbReference>
<proteinExistence type="predicted"/>
<keyword evidence="1" id="KW-1133">Transmembrane helix</keyword>
<organism evidence="3 4">
    <name type="scientific">Ferriphaselus amnicola</name>
    <dbReference type="NCBI Taxonomy" id="1188319"/>
    <lineage>
        <taxon>Bacteria</taxon>
        <taxon>Pseudomonadati</taxon>
        <taxon>Pseudomonadota</taxon>
        <taxon>Betaproteobacteria</taxon>
        <taxon>Nitrosomonadales</taxon>
        <taxon>Gallionellaceae</taxon>
        <taxon>Ferriphaselus</taxon>
    </lineage>
</organism>
<dbReference type="EMBL" id="AP018738">
    <property type="protein sequence ID" value="BBE51504.1"/>
    <property type="molecule type" value="Genomic_DNA"/>
</dbReference>
<dbReference type="Gene3D" id="1.10.10.880">
    <property type="entry name" value="Anti sigma-E protein RseA, N-terminal domain"/>
    <property type="match status" value="1"/>
</dbReference>
<dbReference type="KEGG" id="fam:OYT1_ch1978"/>
<evidence type="ECO:0000259" key="2">
    <source>
        <dbReference type="Pfam" id="PF03872"/>
    </source>
</evidence>
<dbReference type="InterPro" id="IPR005572">
    <property type="entry name" value="Anti-sigma_E_RseA_N"/>
</dbReference>
<dbReference type="PANTHER" id="PTHR38104:SF1">
    <property type="entry name" value="ANTI-SIGMA-E FACTOR RSEA"/>
    <property type="match status" value="1"/>
</dbReference>
<feature type="transmembrane region" description="Helical" evidence="1">
    <location>
        <begin position="83"/>
        <end position="103"/>
    </location>
</feature>
<keyword evidence="1" id="KW-0812">Transmembrane</keyword>
<dbReference type="InterPro" id="IPR052383">
    <property type="entry name" value="Anti-sigma-E_RseA-like"/>
</dbReference>
<evidence type="ECO:0000313" key="4">
    <source>
        <dbReference type="Proteomes" id="UP000033070"/>
    </source>
</evidence>
<dbReference type="InterPro" id="IPR036147">
    <property type="entry name" value="Anti-sigma_E_RseA_N_sf"/>
</dbReference>
<keyword evidence="1" id="KW-0472">Membrane</keyword>
<name>A0A2Z6GDZ8_9PROT</name>
<dbReference type="GO" id="GO:0016989">
    <property type="term" value="F:sigma factor antagonist activity"/>
    <property type="evidence" value="ECO:0007669"/>
    <property type="project" value="InterPro"/>
</dbReference>
<keyword evidence="4" id="KW-1185">Reference proteome</keyword>
<dbReference type="OrthoDB" id="8561243at2"/>
<sequence length="166" mass="18332">MKQQISALMDGELFDDDAETLLDVMKRHPEADEDWQTYHLIGDILRQPDQAHADISTVMRQRLQAEPTVLAPKARTRQQKARWFALSAAASVLAVGVVAWMSVQISPEVTPQLAAQQQEFNVRPASYSVEGGVNDYLMAHQEMSPSSDIQGAVPYARAAVSGQQGR</sequence>
<reference evidence="3 4" key="1">
    <citation type="submission" date="2018-06" db="EMBL/GenBank/DDBJ databases">
        <title>OYT1 Genome Sequencing.</title>
        <authorList>
            <person name="Kato S."/>
            <person name="Itoh T."/>
            <person name="Ohkuma M."/>
        </authorList>
    </citation>
    <scope>NUCLEOTIDE SEQUENCE [LARGE SCALE GENOMIC DNA]</scope>
    <source>
        <strain evidence="3 4">OYT1</strain>
    </source>
</reference>
<dbReference type="PANTHER" id="PTHR38104">
    <property type="match status" value="1"/>
</dbReference>
<feature type="domain" description="Anti sigma-E protein RseA N-terminal" evidence="2">
    <location>
        <begin position="2"/>
        <end position="80"/>
    </location>
</feature>
<protein>
    <submittedName>
        <fullName evidence="3">Anti-sigma-E factor RseA</fullName>
    </submittedName>
</protein>
<gene>
    <name evidence="3" type="ORF">OYT1_ch1978</name>
</gene>
<dbReference type="AlphaFoldDB" id="A0A2Z6GDZ8"/>
<accession>A0A2Z6GDZ8</accession>
<evidence type="ECO:0000313" key="3">
    <source>
        <dbReference type="EMBL" id="BBE51504.1"/>
    </source>
</evidence>
<dbReference type="Proteomes" id="UP000033070">
    <property type="component" value="Chromosome"/>
</dbReference>
<dbReference type="CDD" id="cd16328">
    <property type="entry name" value="RseA_N"/>
    <property type="match status" value="1"/>
</dbReference>
<dbReference type="RefSeq" id="WP_062626167.1">
    <property type="nucleotide sequence ID" value="NZ_AP018738.1"/>
</dbReference>
<dbReference type="STRING" id="1188319.OYT1_00968"/>